<dbReference type="NCBIfam" id="TIGR01764">
    <property type="entry name" value="excise"/>
    <property type="match status" value="1"/>
</dbReference>
<dbReference type="GO" id="GO:0006352">
    <property type="term" value="P:DNA-templated transcription initiation"/>
    <property type="evidence" value="ECO:0007669"/>
    <property type="project" value="InterPro"/>
</dbReference>
<evidence type="ECO:0000313" key="3">
    <source>
        <dbReference type="EMBL" id="GAH38926.1"/>
    </source>
</evidence>
<accession>X1EZX0</accession>
<sequence length="98" mass="11222">MKEAGIINNAEIGRRLGISRERVRQIVKGNPRQKPKKPALDSRVMLGTGDVAQLLNLHVNTVRHWSNEGILKSYRIGSRGDRRFRREDIDSFLKEAET</sequence>
<dbReference type="GO" id="GO:0003700">
    <property type="term" value="F:DNA-binding transcription factor activity"/>
    <property type="evidence" value="ECO:0007669"/>
    <property type="project" value="InterPro"/>
</dbReference>
<organism evidence="3">
    <name type="scientific">marine sediment metagenome</name>
    <dbReference type="NCBI Taxonomy" id="412755"/>
    <lineage>
        <taxon>unclassified sequences</taxon>
        <taxon>metagenomes</taxon>
        <taxon>ecological metagenomes</taxon>
    </lineage>
</organism>
<dbReference type="GO" id="GO:0003677">
    <property type="term" value="F:DNA binding"/>
    <property type="evidence" value="ECO:0007669"/>
    <property type="project" value="InterPro"/>
</dbReference>
<evidence type="ECO:0000259" key="1">
    <source>
        <dbReference type="Pfam" id="PF04545"/>
    </source>
</evidence>
<feature type="domain" description="RNA polymerase sigma-70 region 4" evidence="1">
    <location>
        <begin position="10"/>
        <end position="28"/>
    </location>
</feature>
<dbReference type="AlphaFoldDB" id="X1EZX0"/>
<dbReference type="InterPro" id="IPR010093">
    <property type="entry name" value="SinI_DNA-bd"/>
</dbReference>
<reference evidence="3" key="1">
    <citation type="journal article" date="2014" name="Front. Microbiol.">
        <title>High frequency of phylogenetically diverse reductive dehalogenase-homologous genes in deep subseafloor sedimentary metagenomes.</title>
        <authorList>
            <person name="Kawai M."/>
            <person name="Futagami T."/>
            <person name="Toyoda A."/>
            <person name="Takaki Y."/>
            <person name="Nishi S."/>
            <person name="Hori S."/>
            <person name="Arai W."/>
            <person name="Tsubouchi T."/>
            <person name="Morono Y."/>
            <person name="Uchiyama I."/>
            <person name="Ito T."/>
            <person name="Fujiyama A."/>
            <person name="Inagaki F."/>
            <person name="Takami H."/>
        </authorList>
    </citation>
    <scope>NUCLEOTIDE SEQUENCE</scope>
    <source>
        <strain evidence="3">Expedition CK06-06</strain>
    </source>
</reference>
<gene>
    <name evidence="3" type="ORF">S03H2_13663</name>
</gene>
<dbReference type="SUPFAM" id="SSF46955">
    <property type="entry name" value="Putative DNA-binding domain"/>
    <property type="match status" value="1"/>
</dbReference>
<evidence type="ECO:0008006" key="4">
    <source>
        <dbReference type="Google" id="ProtNLM"/>
    </source>
</evidence>
<protein>
    <recommendedName>
        <fullName evidence="4">Helix-turn-helix domain-containing protein</fullName>
    </recommendedName>
</protein>
<dbReference type="EMBL" id="BARU01006933">
    <property type="protein sequence ID" value="GAH38926.1"/>
    <property type="molecule type" value="Genomic_DNA"/>
</dbReference>
<name>X1EZX0_9ZZZZ</name>
<dbReference type="Gene3D" id="1.10.1660.10">
    <property type="match status" value="1"/>
</dbReference>
<dbReference type="InterPro" id="IPR041657">
    <property type="entry name" value="HTH_17"/>
</dbReference>
<evidence type="ECO:0000259" key="2">
    <source>
        <dbReference type="Pfam" id="PF12728"/>
    </source>
</evidence>
<feature type="domain" description="Helix-turn-helix" evidence="2">
    <location>
        <begin position="45"/>
        <end position="95"/>
    </location>
</feature>
<dbReference type="InterPro" id="IPR009061">
    <property type="entry name" value="DNA-bd_dom_put_sf"/>
</dbReference>
<dbReference type="Pfam" id="PF12728">
    <property type="entry name" value="HTH_17"/>
    <property type="match status" value="1"/>
</dbReference>
<comment type="caution">
    <text evidence="3">The sequence shown here is derived from an EMBL/GenBank/DDBJ whole genome shotgun (WGS) entry which is preliminary data.</text>
</comment>
<dbReference type="InterPro" id="IPR007630">
    <property type="entry name" value="RNA_pol_sigma70_r4"/>
</dbReference>
<dbReference type="Pfam" id="PF04545">
    <property type="entry name" value="Sigma70_r4"/>
    <property type="match status" value="1"/>
</dbReference>
<proteinExistence type="predicted"/>